<evidence type="ECO:0000313" key="3">
    <source>
        <dbReference type="Proteomes" id="UP000419138"/>
    </source>
</evidence>
<gene>
    <name evidence="2" type="ORF">FF041_19180</name>
</gene>
<dbReference type="AlphaFoldDB" id="A0A646KJJ6"/>
<comment type="caution">
    <text evidence="2">The sequence shown here is derived from an EMBL/GenBank/DDBJ whole genome shotgun (WGS) entry which is preliminary data.</text>
</comment>
<feature type="region of interest" description="Disordered" evidence="1">
    <location>
        <begin position="29"/>
        <end position="71"/>
    </location>
</feature>
<keyword evidence="3" id="KW-1185">Reference proteome</keyword>
<protein>
    <submittedName>
        <fullName evidence="2">Uncharacterized protein</fullName>
    </submittedName>
</protein>
<organism evidence="2 3">
    <name type="scientific">Streptomyces jumonjinensis</name>
    <dbReference type="NCBI Taxonomy" id="1945"/>
    <lineage>
        <taxon>Bacteria</taxon>
        <taxon>Bacillati</taxon>
        <taxon>Actinomycetota</taxon>
        <taxon>Actinomycetes</taxon>
        <taxon>Kitasatosporales</taxon>
        <taxon>Streptomycetaceae</taxon>
        <taxon>Streptomyces</taxon>
    </lineage>
</organism>
<reference evidence="2 3" key="1">
    <citation type="submission" date="2019-05" db="EMBL/GenBank/DDBJ databases">
        <title>Comparative genomics and metabolomics analyses of clavulanic acid producing Streptomyces species provides insight into specialized metabolism and evolution of beta-lactam biosynthetic gene clusters.</title>
        <authorList>
            <person name="Moore M.A."/>
            <person name="Cruz-Morales P."/>
            <person name="Barona Gomez F."/>
            <person name="Kapil T."/>
        </authorList>
    </citation>
    <scope>NUCLEOTIDE SEQUENCE [LARGE SCALE GENOMIC DNA]</scope>
    <source>
        <strain evidence="2 3">NRRL 5741</strain>
    </source>
</reference>
<name>A0A646KJJ6_STRJU</name>
<sequence length="106" mass="11436">MLCFLQDCPQREARPGRCSRERWGHARVAPLRPARTPDAAAVPPGSAPPLSRRSPGAPSTPRHPGVEHFKRPSEVIFASTAANTVRARLDASCSLVSLAVQSLRSM</sequence>
<evidence type="ECO:0000256" key="1">
    <source>
        <dbReference type="SAM" id="MobiDB-lite"/>
    </source>
</evidence>
<dbReference type="Proteomes" id="UP000419138">
    <property type="component" value="Unassembled WGS sequence"/>
</dbReference>
<dbReference type="OrthoDB" id="4318957at2"/>
<proteinExistence type="predicted"/>
<accession>A0A646KJJ6</accession>
<evidence type="ECO:0000313" key="2">
    <source>
        <dbReference type="EMBL" id="MQT02248.1"/>
    </source>
</evidence>
<dbReference type="EMBL" id="VCLA01000150">
    <property type="protein sequence ID" value="MQT02248.1"/>
    <property type="molecule type" value="Genomic_DNA"/>
</dbReference>